<dbReference type="AlphaFoldDB" id="A0A0F9DEI5"/>
<evidence type="ECO:0000313" key="1">
    <source>
        <dbReference type="EMBL" id="KKL60064.1"/>
    </source>
</evidence>
<proteinExistence type="predicted"/>
<organism evidence="1">
    <name type="scientific">marine sediment metagenome</name>
    <dbReference type="NCBI Taxonomy" id="412755"/>
    <lineage>
        <taxon>unclassified sequences</taxon>
        <taxon>metagenomes</taxon>
        <taxon>ecological metagenomes</taxon>
    </lineage>
</organism>
<protein>
    <submittedName>
        <fullName evidence="1">Uncharacterized protein</fullName>
    </submittedName>
</protein>
<gene>
    <name evidence="1" type="ORF">LCGC14_2209110</name>
</gene>
<accession>A0A0F9DEI5</accession>
<dbReference type="EMBL" id="LAZR01029277">
    <property type="protein sequence ID" value="KKL60064.1"/>
    <property type="molecule type" value="Genomic_DNA"/>
</dbReference>
<feature type="non-terminal residue" evidence="1">
    <location>
        <position position="61"/>
    </location>
</feature>
<comment type="caution">
    <text evidence="1">The sequence shown here is derived from an EMBL/GenBank/DDBJ whole genome shotgun (WGS) entry which is preliminary data.</text>
</comment>
<name>A0A0F9DEI5_9ZZZZ</name>
<reference evidence="1" key="1">
    <citation type="journal article" date="2015" name="Nature">
        <title>Complex archaea that bridge the gap between prokaryotes and eukaryotes.</title>
        <authorList>
            <person name="Spang A."/>
            <person name="Saw J.H."/>
            <person name="Jorgensen S.L."/>
            <person name="Zaremba-Niedzwiedzka K."/>
            <person name="Martijn J."/>
            <person name="Lind A.E."/>
            <person name="van Eijk R."/>
            <person name="Schleper C."/>
            <person name="Guy L."/>
            <person name="Ettema T.J."/>
        </authorList>
    </citation>
    <scope>NUCLEOTIDE SEQUENCE</scope>
</reference>
<sequence length="61" mass="7108">MSETECKTCEYRLVSPLYRGVCTKVEPNHVFTEGDRQQWFVNGLTPGWCPKHKPQQPEQVN</sequence>